<feature type="compositionally biased region" description="Low complexity" evidence="1">
    <location>
        <begin position="284"/>
        <end position="296"/>
    </location>
</feature>
<evidence type="ECO:0000313" key="4">
    <source>
        <dbReference type="Proteomes" id="UP000517547"/>
    </source>
</evidence>
<proteinExistence type="predicted"/>
<dbReference type="Proteomes" id="UP000517547">
    <property type="component" value="Unassembled WGS sequence"/>
</dbReference>
<name>A0A7Y7XUR7_9PSED</name>
<feature type="region of interest" description="Disordered" evidence="1">
    <location>
        <begin position="283"/>
        <end position="304"/>
    </location>
</feature>
<dbReference type="InterPro" id="IPR017740">
    <property type="entry name" value="TssA-like"/>
</dbReference>
<dbReference type="AlphaFoldDB" id="A0A7Y7XUR7"/>
<dbReference type="PANTHER" id="PTHR37951">
    <property type="entry name" value="CYTOPLASMIC PROTEIN-RELATED"/>
    <property type="match status" value="1"/>
</dbReference>
<dbReference type="RefSeq" id="WP_017129418.1">
    <property type="nucleotide sequence ID" value="NZ_JACAOK010000010.1"/>
</dbReference>
<protein>
    <submittedName>
        <fullName evidence="3">Type VI secretion system protein TssA</fullName>
    </submittedName>
</protein>
<dbReference type="Pfam" id="PF06812">
    <property type="entry name" value="ImpA_N"/>
    <property type="match status" value="1"/>
</dbReference>
<reference evidence="3 4" key="1">
    <citation type="submission" date="2020-04" db="EMBL/GenBank/DDBJ databases">
        <title>Molecular characterization of pseudomonads from Agaricus bisporus reveal novel blotch 2 pathogens in Western Europe.</title>
        <authorList>
            <person name="Taparia T."/>
            <person name="Krijger M."/>
            <person name="Haynes E."/>
            <person name="Elpinstone J.G."/>
            <person name="Noble R."/>
            <person name="Van Der Wolf J."/>
        </authorList>
    </citation>
    <scope>NUCLEOTIDE SEQUENCE [LARGE SCALE GENOMIC DNA]</scope>
    <source>
        <strain evidence="3 4">IPO3738</strain>
    </source>
</reference>
<evidence type="ECO:0000313" key="3">
    <source>
        <dbReference type="EMBL" id="NWC12335.1"/>
    </source>
</evidence>
<gene>
    <name evidence="3" type="primary">tssA</name>
    <name evidence="3" type="ORF">HX845_01625</name>
</gene>
<feature type="domain" description="ImpA N-terminal" evidence="2">
    <location>
        <begin position="16"/>
        <end position="138"/>
    </location>
</feature>
<organism evidence="3 4">
    <name type="scientific">Pseudomonas gingeri</name>
    <dbReference type="NCBI Taxonomy" id="117681"/>
    <lineage>
        <taxon>Bacteria</taxon>
        <taxon>Pseudomonadati</taxon>
        <taxon>Pseudomonadota</taxon>
        <taxon>Gammaproteobacteria</taxon>
        <taxon>Pseudomonadales</taxon>
        <taxon>Pseudomonadaceae</taxon>
        <taxon>Pseudomonas</taxon>
    </lineage>
</organism>
<dbReference type="EMBL" id="JACAQE010000001">
    <property type="protein sequence ID" value="NWC12335.1"/>
    <property type="molecule type" value="Genomic_DNA"/>
</dbReference>
<comment type="caution">
    <text evidence="3">The sequence shown here is derived from an EMBL/GenBank/DDBJ whole genome shotgun (WGS) entry which is preliminary data.</text>
</comment>
<evidence type="ECO:0000259" key="2">
    <source>
        <dbReference type="Pfam" id="PF06812"/>
    </source>
</evidence>
<dbReference type="PANTHER" id="PTHR37951:SF1">
    <property type="entry name" value="TYPE VI SECRETION SYSTEM COMPONENT TSSA1"/>
    <property type="match status" value="1"/>
</dbReference>
<dbReference type="NCBIfam" id="TIGR03363">
    <property type="entry name" value="VI_chp_8"/>
    <property type="match status" value="1"/>
</dbReference>
<dbReference type="InterPro" id="IPR010657">
    <property type="entry name" value="ImpA_N"/>
</dbReference>
<accession>A0A7Y7XUR7</accession>
<sequence length="367" mass="41190">MSQPDAGLSLLVEPLLEAISMDAPCGQNLRYEADYDRLRELRREDDTSLPNGVWEKEVKRAEWAGVEQLASDILVGRSKDLMVAAWLGEAWLHRHGLEGLQAALALLLGLCERYPEQVHPQAEDGDQSWRVTPVDWLVRRYAEVLHTRVPLFAPGGSNGLAGLSLYGWQQLQGRQVLTGDNKNAKAIVETARLEQQKVNELIRATPLSWWLHSQNLLLASLRQLEALEQWTDRYLGELAPTCRPLREIMQALSTLTREFIAMHPQQPEPPVAPIENTVEEDRAVAPAPAAEATEQASRPAAPRNREEAYRQLLLIADYLAKTEPHSPVPYVVKKAVEWGNKPLNELLSELISSDAEARRVWTLLGVL</sequence>
<evidence type="ECO:0000256" key="1">
    <source>
        <dbReference type="SAM" id="MobiDB-lite"/>
    </source>
</evidence>